<sequence>MTQIQQIDTYIKSTQQLLKASPATTRISVTYTHSKPSAKSSKSEKKNSKNATTTTTKEKGNAIIRFKTFNDKSGHCFTYTTYKNKELNRLLKFLGPSGVSLTEQVPIEQSELQQPKVVDPVIAAHPDVPQVHTTANKKQQFKSRIIEFDGVGSIMCNVKVDKTHEPIASSTATTAAEVKAKDTTGDLSKKESQSGNAPAAGGKQDHGKKSGKGKKGKKKGKKH</sequence>
<reference evidence="3" key="1">
    <citation type="submission" date="2023-04" db="EMBL/GenBank/DDBJ databases">
        <title>Ambrosiozyma monospora NBRC 1965.</title>
        <authorList>
            <person name="Ichikawa N."/>
            <person name="Sato H."/>
            <person name="Tonouchi N."/>
        </authorList>
    </citation>
    <scope>NUCLEOTIDE SEQUENCE</scope>
    <source>
        <strain evidence="3">NBRC 1965</strain>
    </source>
</reference>
<gene>
    <name evidence="3" type="ORF">Amon01_000763100</name>
</gene>
<feature type="region of interest" description="Disordered" evidence="1">
    <location>
        <begin position="172"/>
        <end position="223"/>
    </location>
</feature>
<feature type="region of interest" description="Disordered" evidence="1">
    <location>
        <begin position="33"/>
        <end position="56"/>
    </location>
</feature>
<accession>A0A9W7DK29</accession>
<dbReference type="InterPro" id="IPR039914">
    <property type="entry name" value="SRP9-like"/>
</dbReference>
<protein>
    <submittedName>
        <fullName evidence="3">Unnamed protein product</fullName>
    </submittedName>
</protein>
<dbReference type="Proteomes" id="UP001165063">
    <property type="component" value="Unassembled WGS sequence"/>
</dbReference>
<feature type="compositionally biased region" description="Basic residues" evidence="1">
    <location>
        <begin position="209"/>
        <end position="223"/>
    </location>
</feature>
<feature type="compositionally biased region" description="Basic and acidic residues" evidence="1">
    <location>
        <begin position="178"/>
        <end position="192"/>
    </location>
</feature>
<evidence type="ECO:0000313" key="3">
    <source>
        <dbReference type="EMBL" id="GMG55557.1"/>
    </source>
</evidence>
<keyword evidence="4" id="KW-1185">Reference proteome</keyword>
<dbReference type="EMBL" id="BSXU01005756">
    <property type="protein sequence ID" value="GMG55557.1"/>
    <property type="molecule type" value="Genomic_DNA"/>
</dbReference>
<dbReference type="InterPro" id="IPR039432">
    <property type="entry name" value="SRP9_dom"/>
</dbReference>
<dbReference type="GO" id="GO:0006614">
    <property type="term" value="P:SRP-dependent cotranslational protein targeting to membrane"/>
    <property type="evidence" value="ECO:0007669"/>
    <property type="project" value="InterPro"/>
</dbReference>
<organism evidence="3 4">
    <name type="scientific">Ambrosiozyma monospora</name>
    <name type="common">Yeast</name>
    <name type="synonym">Endomycopsis monosporus</name>
    <dbReference type="NCBI Taxonomy" id="43982"/>
    <lineage>
        <taxon>Eukaryota</taxon>
        <taxon>Fungi</taxon>
        <taxon>Dikarya</taxon>
        <taxon>Ascomycota</taxon>
        <taxon>Saccharomycotina</taxon>
        <taxon>Pichiomycetes</taxon>
        <taxon>Pichiales</taxon>
        <taxon>Pichiaceae</taxon>
        <taxon>Ambrosiozyma</taxon>
    </lineage>
</organism>
<dbReference type="PANTHER" id="PTHR12834:SF12">
    <property type="entry name" value="SIGNAL RECOGNITION PARTICLE 9 KDA PROTEIN"/>
    <property type="match status" value="1"/>
</dbReference>
<name>A0A9W7DK29_AMBMO</name>
<evidence type="ECO:0000313" key="4">
    <source>
        <dbReference type="Proteomes" id="UP001165063"/>
    </source>
</evidence>
<proteinExistence type="predicted"/>
<feature type="domain" description="SRP9" evidence="2">
    <location>
        <begin position="5"/>
        <end position="100"/>
    </location>
</feature>
<dbReference type="PANTHER" id="PTHR12834">
    <property type="entry name" value="SIGNAL RECOGNITION PARTICLE 9 KDA PROTEIN"/>
    <property type="match status" value="1"/>
</dbReference>
<dbReference type="OrthoDB" id="5419752at2759"/>
<evidence type="ECO:0000256" key="1">
    <source>
        <dbReference type="SAM" id="MobiDB-lite"/>
    </source>
</evidence>
<dbReference type="GO" id="GO:0005786">
    <property type="term" value="C:signal recognition particle, endoplasmic reticulum targeting"/>
    <property type="evidence" value="ECO:0007669"/>
    <property type="project" value="TreeGrafter"/>
</dbReference>
<dbReference type="AlphaFoldDB" id="A0A9W7DK29"/>
<evidence type="ECO:0000259" key="2">
    <source>
        <dbReference type="Pfam" id="PF05486"/>
    </source>
</evidence>
<comment type="caution">
    <text evidence="3">The sequence shown here is derived from an EMBL/GenBank/DDBJ whole genome shotgun (WGS) entry which is preliminary data.</text>
</comment>
<dbReference type="Pfam" id="PF05486">
    <property type="entry name" value="SRP9-21"/>
    <property type="match status" value="1"/>
</dbReference>